<evidence type="ECO:0000313" key="3">
    <source>
        <dbReference type="Proteomes" id="UP000005239"/>
    </source>
</evidence>
<evidence type="ECO:0000313" key="2">
    <source>
        <dbReference type="EnsemblMetazoa" id="PPA39701.1"/>
    </source>
</evidence>
<feature type="compositionally biased region" description="Basic and acidic residues" evidence="1">
    <location>
        <begin position="22"/>
        <end position="35"/>
    </location>
</feature>
<dbReference type="AlphaFoldDB" id="A0A2A6CTZ5"/>
<protein>
    <submittedName>
        <fullName evidence="2">Uncharacterized protein</fullName>
    </submittedName>
</protein>
<dbReference type="EnsemblMetazoa" id="PPA39701.1">
    <property type="protein sequence ID" value="PPA39701.1"/>
    <property type="gene ID" value="WBGene00278070"/>
</dbReference>
<keyword evidence="3" id="KW-1185">Reference proteome</keyword>
<gene>
    <name evidence="2" type="primary">WBGene00278070</name>
</gene>
<accession>A0A2A6CTZ5</accession>
<name>A0A2A6CTZ5_PRIPA</name>
<dbReference type="Proteomes" id="UP000005239">
    <property type="component" value="Unassembled WGS sequence"/>
</dbReference>
<reference evidence="2" key="2">
    <citation type="submission" date="2022-06" db="UniProtKB">
        <authorList>
            <consortium name="EnsemblMetazoa"/>
        </authorList>
    </citation>
    <scope>IDENTIFICATION</scope>
    <source>
        <strain evidence="2">PS312</strain>
    </source>
</reference>
<sequence length="139" mass="15492">MASIPYIDCDVDDLLPPPPAKLCREERETTRRDEHLEEDLPPPPIHIMYGPFTPNRSPPRMGVRMIKRRASVGVYPHGMKNSFPSSSSLHEAVNNGAHSQSIGRSQSIRVIPVCRIHPNLSSYHQAASGIWCDENGVDV</sequence>
<organism evidence="2 3">
    <name type="scientific">Pristionchus pacificus</name>
    <name type="common">Parasitic nematode worm</name>
    <dbReference type="NCBI Taxonomy" id="54126"/>
    <lineage>
        <taxon>Eukaryota</taxon>
        <taxon>Metazoa</taxon>
        <taxon>Ecdysozoa</taxon>
        <taxon>Nematoda</taxon>
        <taxon>Chromadorea</taxon>
        <taxon>Rhabditida</taxon>
        <taxon>Rhabditina</taxon>
        <taxon>Diplogasteromorpha</taxon>
        <taxon>Diplogasteroidea</taxon>
        <taxon>Neodiplogasteridae</taxon>
        <taxon>Pristionchus</taxon>
    </lineage>
</organism>
<feature type="region of interest" description="Disordered" evidence="1">
    <location>
        <begin position="18"/>
        <end position="60"/>
    </location>
</feature>
<accession>A0A8R1YXL9</accession>
<proteinExistence type="predicted"/>
<reference evidence="3" key="1">
    <citation type="journal article" date="2008" name="Nat. Genet.">
        <title>The Pristionchus pacificus genome provides a unique perspective on nematode lifestyle and parasitism.</title>
        <authorList>
            <person name="Dieterich C."/>
            <person name="Clifton S.W."/>
            <person name="Schuster L.N."/>
            <person name="Chinwalla A."/>
            <person name="Delehaunty K."/>
            <person name="Dinkelacker I."/>
            <person name="Fulton L."/>
            <person name="Fulton R."/>
            <person name="Godfrey J."/>
            <person name="Minx P."/>
            <person name="Mitreva M."/>
            <person name="Roeseler W."/>
            <person name="Tian H."/>
            <person name="Witte H."/>
            <person name="Yang S.P."/>
            <person name="Wilson R.K."/>
            <person name="Sommer R.J."/>
        </authorList>
    </citation>
    <scope>NUCLEOTIDE SEQUENCE [LARGE SCALE GENOMIC DNA]</scope>
    <source>
        <strain evidence="3">PS312</strain>
    </source>
</reference>
<evidence type="ECO:0000256" key="1">
    <source>
        <dbReference type="SAM" id="MobiDB-lite"/>
    </source>
</evidence>